<reference evidence="13 14" key="1">
    <citation type="submission" date="2019-05" db="EMBL/GenBank/DDBJ databases">
        <title>Nesterenkonia sp. GY074 isolated from the Southern Atlantic Ocean.</title>
        <authorList>
            <person name="Zhang G."/>
        </authorList>
    </citation>
    <scope>NUCLEOTIDE SEQUENCE [LARGE SCALE GENOMIC DNA]</scope>
    <source>
        <strain evidence="13 14">GY074</strain>
    </source>
</reference>
<sequence>MSTTLDAQDSRFEDATGSQSDASNPGRVLPAFARPFGFAMWLLVTGVVGAVASFLLLYERVRLWNDPEHVTACDVNPWVSCGEVMQSWQAATFGFPNIFLGVVGFPLLIGVAVTLLAVGGRVPSWYYMGLQAGVVFAFAFSTWLWYSAVFSIGVLCPYCMIVWSAVIPLFVVTTARNVMHGVIPASEGVKRVTREWWWVAVVVIYLLVIGSILLNFSEAVTYAF</sequence>
<evidence type="ECO:0000256" key="2">
    <source>
        <dbReference type="ARBA" id="ARBA00006214"/>
    </source>
</evidence>
<dbReference type="Proteomes" id="UP000310458">
    <property type="component" value="Unassembled WGS sequence"/>
</dbReference>
<keyword evidence="8" id="KW-1015">Disulfide bond</keyword>
<evidence type="ECO:0000313" key="14">
    <source>
        <dbReference type="Proteomes" id="UP000310458"/>
    </source>
</evidence>
<evidence type="ECO:0000256" key="3">
    <source>
        <dbReference type="ARBA" id="ARBA00022692"/>
    </source>
</evidence>
<dbReference type="GO" id="GO:0016020">
    <property type="term" value="C:membrane"/>
    <property type="evidence" value="ECO:0007669"/>
    <property type="project" value="UniProtKB-SubCell"/>
</dbReference>
<evidence type="ECO:0000256" key="11">
    <source>
        <dbReference type="SAM" id="Phobius"/>
    </source>
</evidence>
<evidence type="ECO:0000259" key="12">
    <source>
        <dbReference type="SMART" id="SM00756"/>
    </source>
</evidence>
<feature type="transmembrane region" description="Helical" evidence="11">
    <location>
        <begin position="98"/>
        <end position="118"/>
    </location>
</feature>
<feature type="transmembrane region" description="Helical" evidence="11">
    <location>
        <begin position="196"/>
        <end position="216"/>
    </location>
</feature>
<keyword evidence="4" id="KW-0874">Quinone</keyword>
<dbReference type="GO" id="GO:0048038">
    <property type="term" value="F:quinone binding"/>
    <property type="evidence" value="ECO:0007669"/>
    <property type="project" value="UniProtKB-KW"/>
</dbReference>
<feature type="region of interest" description="Disordered" evidence="10">
    <location>
        <begin position="1"/>
        <end position="23"/>
    </location>
</feature>
<dbReference type="OrthoDB" id="9783799at2"/>
<evidence type="ECO:0000256" key="10">
    <source>
        <dbReference type="SAM" id="MobiDB-lite"/>
    </source>
</evidence>
<feature type="domain" description="Vitamin K epoxide reductase" evidence="12">
    <location>
        <begin position="35"/>
        <end position="177"/>
    </location>
</feature>
<comment type="similarity">
    <text evidence="2">Belongs to the VKOR family.</text>
</comment>
<dbReference type="GO" id="GO:0016491">
    <property type="term" value="F:oxidoreductase activity"/>
    <property type="evidence" value="ECO:0007669"/>
    <property type="project" value="UniProtKB-KW"/>
</dbReference>
<feature type="transmembrane region" description="Helical" evidence="11">
    <location>
        <begin position="36"/>
        <end position="58"/>
    </location>
</feature>
<evidence type="ECO:0000256" key="6">
    <source>
        <dbReference type="ARBA" id="ARBA00023002"/>
    </source>
</evidence>
<evidence type="ECO:0000256" key="1">
    <source>
        <dbReference type="ARBA" id="ARBA00004141"/>
    </source>
</evidence>
<evidence type="ECO:0000256" key="8">
    <source>
        <dbReference type="ARBA" id="ARBA00023157"/>
    </source>
</evidence>
<dbReference type="CDD" id="cd12922">
    <property type="entry name" value="VKOR_5"/>
    <property type="match status" value="1"/>
</dbReference>
<dbReference type="AlphaFoldDB" id="A0A5R9BA09"/>
<dbReference type="SMART" id="SM00756">
    <property type="entry name" value="VKc"/>
    <property type="match status" value="1"/>
</dbReference>
<evidence type="ECO:0000313" key="13">
    <source>
        <dbReference type="EMBL" id="TLP96358.1"/>
    </source>
</evidence>
<dbReference type="InterPro" id="IPR038354">
    <property type="entry name" value="VKOR_sf"/>
</dbReference>
<keyword evidence="14" id="KW-1185">Reference proteome</keyword>
<accession>A0A5R9BA09</accession>
<dbReference type="Pfam" id="PF07884">
    <property type="entry name" value="VKOR"/>
    <property type="match status" value="1"/>
</dbReference>
<keyword evidence="6" id="KW-0560">Oxidoreductase</keyword>
<comment type="caution">
    <text evidence="13">The sequence shown here is derived from an EMBL/GenBank/DDBJ whole genome shotgun (WGS) entry which is preliminary data.</text>
</comment>
<dbReference type="EMBL" id="VAVZ01000023">
    <property type="protein sequence ID" value="TLP96358.1"/>
    <property type="molecule type" value="Genomic_DNA"/>
</dbReference>
<evidence type="ECO:0000256" key="5">
    <source>
        <dbReference type="ARBA" id="ARBA00022989"/>
    </source>
</evidence>
<evidence type="ECO:0000256" key="7">
    <source>
        <dbReference type="ARBA" id="ARBA00023136"/>
    </source>
</evidence>
<keyword evidence="7 11" id="KW-0472">Membrane</keyword>
<name>A0A5R9BA09_9MICC</name>
<organism evidence="13 14">
    <name type="scientific">Nesterenkonia salmonea</name>
    <dbReference type="NCBI Taxonomy" id="1804987"/>
    <lineage>
        <taxon>Bacteria</taxon>
        <taxon>Bacillati</taxon>
        <taxon>Actinomycetota</taxon>
        <taxon>Actinomycetes</taxon>
        <taxon>Micrococcales</taxon>
        <taxon>Micrococcaceae</taxon>
        <taxon>Nesterenkonia</taxon>
    </lineage>
</organism>
<dbReference type="InterPro" id="IPR041714">
    <property type="entry name" value="VKOR_Actinobacteria"/>
</dbReference>
<keyword evidence="9" id="KW-0676">Redox-active center</keyword>
<keyword evidence="5 11" id="KW-1133">Transmembrane helix</keyword>
<evidence type="ECO:0000256" key="9">
    <source>
        <dbReference type="ARBA" id="ARBA00023284"/>
    </source>
</evidence>
<proteinExistence type="inferred from homology"/>
<feature type="transmembrane region" description="Helical" evidence="11">
    <location>
        <begin position="152"/>
        <end position="175"/>
    </location>
</feature>
<dbReference type="Gene3D" id="1.20.1440.130">
    <property type="entry name" value="VKOR domain"/>
    <property type="match status" value="1"/>
</dbReference>
<evidence type="ECO:0000256" key="4">
    <source>
        <dbReference type="ARBA" id="ARBA00022719"/>
    </source>
</evidence>
<protein>
    <submittedName>
        <fullName evidence="13">Vitamin K epoxide reductase family protein</fullName>
    </submittedName>
</protein>
<feature type="transmembrane region" description="Helical" evidence="11">
    <location>
        <begin position="125"/>
        <end position="146"/>
    </location>
</feature>
<dbReference type="InterPro" id="IPR012932">
    <property type="entry name" value="VKOR"/>
</dbReference>
<dbReference type="RefSeq" id="WP_138253229.1">
    <property type="nucleotide sequence ID" value="NZ_VAVZ01000023.1"/>
</dbReference>
<comment type="subcellular location">
    <subcellularLocation>
        <location evidence="1">Membrane</location>
        <topology evidence="1">Multi-pass membrane protein</topology>
    </subcellularLocation>
</comment>
<keyword evidence="3 11" id="KW-0812">Transmembrane</keyword>
<gene>
    <name evidence="13" type="ORF">FEF26_09130</name>
</gene>